<feature type="domain" description="Acyl-CoA thioesterase 2 C-terminal" evidence="4">
    <location>
        <begin position="248"/>
        <end position="351"/>
    </location>
</feature>
<dbReference type="CDD" id="cd03444">
    <property type="entry name" value="Thioesterase_II_repeat1"/>
    <property type="match status" value="1"/>
</dbReference>
<dbReference type="Proteomes" id="UP000276232">
    <property type="component" value="Unassembled WGS sequence"/>
</dbReference>
<evidence type="ECO:0000259" key="5">
    <source>
        <dbReference type="Pfam" id="PF13622"/>
    </source>
</evidence>
<dbReference type="Pfam" id="PF02551">
    <property type="entry name" value="Acyl_CoA_thio"/>
    <property type="match status" value="1"/>
</dbReference>
<dbReference type="InParanoid" id="A0A3N1HU02"/>
<organism evidence="6 7">
    <name type="scientific">Pseudokineococcus lusitanus</name>
    <dbReference type="NCBI Taxonomy" id="763993"/>
    <lineage>
        <taxon>Bacteria</taxon>
        <taxon>Bacillati</taxon>
        <taxon>Actinomycetota</taxon>
        <taxon>Actinomycetes</taxon>
        <taxon>Kineosporiales</taxon>
        <taxon>Kineosporiaceae</taxon>
        <taxon>Pseudokineococcus</taxon>
    </lineage>
</organism>
<sequence length="365" mass="38668">MVSTDGRGDGARQETVAAVPDAAGVPSWPEPTGPGDGAPGRLLEQLLDVLDLRADGVDDRGQDVFQGQTLPQPHGRVFGGQVLAQAVVAATRTVGDGRAGAPAPGDPPPPAAGTARPIHSMHGYFLRAGDSRLPITFAVERLRDGRSFTARRVHALQHGRPLLSMIASFQTPADGVDHQVAMPDVPGPEDLRSTVDLLGSPQAPPAWQPPPGDELDEGARAWAERWARSRPIDLRHVPVADLPPDVGQAVWLRTTAPLPDDDALHRAVLAFASDDSLLEPVLVSHGLTWATRGLRMTSLDHALWWHRPARVDEWLLYAQSSPTASGARGLATGRLHRRDGVLAATVAQEGLVRPPRPGAGAGIAT</sequence>
<name>A0A3N1HU02_9ACTN</name>
<comment type="similarity">
    <text evidence="1">Belongs to the C/M/P thioester hydrolase family.</text>
</comment>
<dbReference type="GO" id="GO:0047617">
    <property type="term" value="F:fatty acyl-CoA hydrolase activity"/>
    <property type="evidence" value="ECO:0007669"/>
    <property type="project" value="InterPro"/>
</dbReference>
<dbReference type="CDD" id="cd03445">
    <property type="entry name" value="Thioesterase_II_repeat2"/>
    <property type="match status" value="1"/>
</dbReference>
<feature type="domain" description="Acyl-CoA thioesterase-like N-terminal HotDog" evidence="5">
    <location>
        <begin position="74"/>
        <end position="170"/>
    </location>
</feature>
<dbReference type="SUPFAM" id="SSF54637">
    <property type="entry name" value="Thioesterase/thiol ester dehydrase-isomerase"/>
    <property type="match status" value="2"/>
</dbReference>
<comment type="caution">
    <text evidence="6">The sequence shown here is derived from an EMBL/GenBank/DDBJ whole genome shotgun (WGS) entry which is preliminary data.</text>
</comment>
<dbReference type="GO" id="GO:0006637">
    <property type="term" value="P:acyl-CoA metabolic process"/>
    <property type="evidence" value="ECO:0007669"/>
    <property type="project" value="InterPro"/>
</dbReference>
<dbReference type="Gene3D" id="2.40.160.210">
    <property type="entry name" value="Acyl-CoA thioesterase, double hotdog domain"/>
    <property type="match status" value="1"/>
</dbReference>
<feature type="region of interest" description="Disordered" evidence="3">
    <location>
        <begin position="95"/>
        <end position="115"/>
    </location>
</feature>
<protein>
    <submittedName>
        <fullName evidence="6">Acyl-CoA thioesterase-2</fullName>
    </submittedName>
</protein>
<feature type="compositionally biased region" description="Basic and acidic residues" evidence="3">
    <location>
        <begin position="1"/>
        <end position="12"/>
    </location>
</feature>
<feature type="region of interest" description="Disordered" evidence="3">
    <location>
        <begin position="1"/>
        <end position="40"/>
    </location>
</feature>
<proteinExistence type="inferred from homology"/>
<dbReference type="GO" id="GO:0009062">
    <property type="term" value="P:fatty acid catabolic process"/>
    <property type="evidence" value="ECO:0007669"/>
    <property type="project" value="TreeGrafter"/>
</dbReference>
<dbReference type="AlphaFoldDB" id="A0A3N1HU02"/>
<dbReference type="PANTHER" id="PTHR11066">
    <property type="entry name" value="ACYL-COA THIOESTERASE"/>
    <property type="match status" value="1"/>
</dbReference>
<dbReference type="EMBL" id="RJKN01000001">
    <property type="protein sequence ID" value="ROP45900.1"/>
    <property type="molecule type" value="Genomic_DNA"/>
</dbReference>
<keyword evidence="7" id="KW-1185">Reference proteome</keyword>
<dbReference type="InterPro" id="IPR003703">
    <property type="entry name" value="Acyl_CoA_thio"/>
</dbReference>
<dbReference type="InterPro" id="IPR029069">
    <property type="entry name" value="HotDog_dom_sf"/>
</dbReference>
<evidence type="ECO:0000259" key="4">
    <source>
        <dbReference type="Pfam" id="PF02551"/>
    </source>
</evidence>
<evidence type="ECO:0000256" key="1">
    <source>
        <dbReference type="ARBA" id="ARBA00006538"/>
    </source>
</evidence>
<evidence type="ECO:0000313" key="6">
    <source>
        <dbReference type="EMBL" id="ROP45900.1"/>
    </source>
</evidence>
<dbReference type="FunCoup" id="A0A3N1HU02">
    <property type="interactions" value="111"/>
</dbReference>
<dbReference type="InterPro" id="IPR025652">
    <property type="entry name" value="TesB_C"/>
</dbReference>
<evidence type="ECO:0000313" key="7">
    <source>
        <dbReference type="Proteomes" id="UP000276232"/>
    </source>
</evidence>
<gene>
    <name evidence="6" type="ORF">EDC03_0512</name>
</gene>
<accession>A0A3N1HU02</accession>
<dbReference type="InterPro" id="IPR049449">
    <property type="entry name" value="TesB_ACOT8-like_N"/>
</dbReference>
<dbReference type="PANTHER" id="PTHR11066:SF34">
    <property type="entry name" value="ACYL-COENZYME A THIOESTERASE 8"/>
    <property type="match status" value="1"/>
</dbReference>
<dbReference type="Pfam" id="PF13622">
    <property type="entry name" value="4HBT_3"/>
    <property type="match status" value="1"/>
</dbReference>
<evidence type="ECO:0000256" key="3">
    <source>
        <dbReference type="SAM" id="MobiDB-lite"/>
    </source>
</evidence>
<dbReference type="InterPro" id="IPR042171">
    <property type="entry name" value="Acyl-CoA_hotdog"/>
</dbReference>
<evidence type="ECO:0000256" key="2">
    <source>
        <dbReference type="ARBA" id="ARBA00022801"/>
    </source>
</evidence>
<reference evidence="6 7" key="1">
    <citation type="journal article" date="2015" name="Stand. Genomic Sci.">
        <title>Genomic Encyclopedia of Bacterial and Archaeal Type Strains, Phase III: the genomes of soil and plant-associated and newly described type strains.</title>
        <authorList>
            <person name="Whitman W.B."/>
            <person name="Woyke T."/>
            <person name="Klenk H.P."/>
            <person name="Zhou Y."/>
            <person name="Lilburn T.G."/>
            <person name="Beck B.J."/>
            <person name="De Vos P."/>
            <person name="Vandamme P."/>
            <person name="Eisen J.A."/>
            <person name="Garrity G."/>
            <person name="Hugenholtz P."/>
            <person name="Kyrpides N.C."/>
        </authorList>
    </citation>
    <scope>NUCLEOTIDE SEQUENCE [LARGE SCALE GENOMIC DNA]</scope>
    <source>
        <strain evidence="6 7">CECT 7306</strain>
    </source>
</reference>
<keyword evidence="2" id="KW-0378">Hydrolase</keyword>